<dbReference type="AlphaFoldDB" id="A0A087RQU7"/>
<name>A0A087RQU7_9ARCH</name>
<dbReference type="EMBL" id="JOSY01000036">
    <property type="protein sequence ID" value="KFM15851.1"/>
    <property type="molecule type" value="Genomic_DNA"/>
</dbReference>
<evidence type="ECO:0000313" key="2">
    <source>
        <dbReference type="Proteomes" id="UP000029386"/>
    </source>
</evidence>
<comment type="caution">
    <text evidence="1">The sequence shown here is derived from an EMBL/GenBank/DDBJ whole genome shotgun (WGS) entry which is preliminary data.</text>
</comment>
<sequence length="37" mass="4326">MHIIEKIVGSQTNNRFMNIGLKNDFLSLNKVRHQTDL</sequence>
<accession>A0A087RQU7</accession>
<proteinExistence type="predicted"/>
<organism evidence="1 2">
    <name type="scientific">Marine Group I thaumarchaeote SCGC AAA799-D11</name>
    <dbReference type="NCBI Taxonomy" id="1502291"/>
    <lineage>
        <taxon>Archaea</taxon>
        <taxon>Nitrososphaerota</taxon>
        <taxon>Marine Group I</taxon>
    </lineage>
</organism>
<evidence type="ECO:0000313" key="1">
    <source>
        <dbReference type="EMBL" id="KFM15851.1"/>
    </source>
</evidence>
<reference evidence="1 2" key="1">
    <citation type="submission" date="2014-06" db="EMBL/GenBank/DDBJ databases">
        <authorList>
            <person name="Ngugi D.K."/>
            <person name="Blom J."/>
            <person name="Alam I."/>
            <person name="Rashid M."/>
            <person name="Baalawi W."/>
            <person name="Zhang G."/>
            <person name="Hikmawan T."/>
            <person name="Guan Y."/>
            <person name="Antunes A."/>
            <person name="Siam R."/>
            <person name="El-Dorry H."/>
            <person name="Bajic V."/>
            <person name="Stingl U."/>
        </authorList>
    </citation>
    <scope>NUCLEOTIDE SEQUENCE [LARGE SCALE GENOMIC DNA]</scope>
    <source>
        <strain evidence="1">SCGC AAA799-D11</strain>
    </source>
</reference>
<dbReference type="Proteomes" id="UP000029386">
    <property type="component" value="Unassembled WGS sequence"/>
</dbReference>
<feature type="non-terminal residue" evidence="1">
    <location>
        <position position="37"/>
    </location>
</feature>
<protein>
    <submittedName>
        <fullName evidence="1">Uncharacterized protein</fullName>
    </submittedName>
</protein>
<keyword evidence="2" id="KW-1185">Reference proteome</keyword>
<dbReference type="STRING" id="1502291.AAA799D11_01051"/>
<gene>
    <name evidence="1" type="ORF">AAA799D11_01051</name>
</gene>